<accession>A0A0F9U6E2</accession>
<dbReference type="NCBIfam" id="TIGR01439">
    <property type="entry name" value="lp_hng_hel_AbrB"/>
    <property type="match status" value="1"/>
</dbReference>
<dbReference type="InterPro" id="IPR007159">
    <property type="entry name" value="SpoVT-AbrB_dom"/>
</dbReference>
<organism evidence="2">
    <name type="scientific">marine sediment metagenome</name>
    <dbReference type="NCBI Taxonomy" id="412755"/>
    <lineage>
        <taxon>unclassified sequences</taxon>
        <taxon>metagenomes</taxon>
        <taxon>ecological metagenomes</taxon>
    </lineage>
</organism>
<dbReference type="InterPro" id="IPR052975">
    <property type="entry name" value="Repressor-like_regulatory"/>
</dbReference>
<feature type="domain" description="SpoVT-AbrB" evidence="1">
    <location>
        <begin position="1"/>
        <end position="46"/>
    </location>
</feature>
<comment type="caution">
    <text evidence="2">The sequence shown here is derived from an EMBL/GenBank/DDBJ whole genome shotgun (WGS) entry which is preliminary data.</text>
</comment>
<sequence length="73" mass="8672">MNVGKMSKKGQIVIPKEIRERFEIRPGDAVIFKIQGNKILMEKIQERMSEILKNSKPVEESLKFQEKLRDEWK</sequence>
<dbReference type="PANTHER" id="PTHR34860:SF6">
    <property type="entry name" value="REPRESSOR-LIKE PROTEIN SSO7C3"/>
    <property type="match status" value="1"/>
</dbReference>
<dbReference type="GO" id="GO:0003677">
    <property type="term" value="F:DNA binding"/>
    <property type="evidence" value="ECO:0007669"/>
    <property type="project" value="InterPro"/>
</dbReference>
<dbReference type="Pfam" id="PF04014">
    <property type="entry name" value="MazE_antitoxin"/>
    <property type="match status" value="1"/>
</dbReference>
<evidence type="ECO:0000313" key="2">
    <source>
        <dbReference type="EMBL" id="KKN49243.1"/>
    </source>
</evidence>
<dbReference type="InterPro" id="IPR037914">
    <property type="entry name" value="SpoVT-AbrB_sf"/>
</dbReference>
<dbReference type="EMBL" id="LAZR01001176">
    <property type="protein sequence ID" value="KKN49243.1"/>
    <property type="molecule type" value="Genomic_DNA"/>
</dbReference>
<name>A0A0F9U6E2_9ZZZZ</name>
<dbReference type="SUPFAM" id="SSF89447">
    <property type="entry name" value="AbrB/MazE/MraZ-like"/>
    <property type="match status" value="1"/>
</dbReference>
<dbReference type="Gene3D" id="2.10.260.10">
    <property type="match status" value="1"/>
</dbReference>
<protein>
    <recommendedName>
        <fullName evidence="1">SpoVT-AbrB domain-containing protein</fullName>
    </recommendedName>
</protein>
<dbReference type="SMART" id="SM00966">
    <property type="entry name" value="SpoVT_AbrB"/>
    <property type="match status" value="1"/>
</dbReference>
<dbReference type="PROSITE" id="PS51740">
    <property type="entry name" value="SPOVT_ABRB"/>
    <property type="match status" value="1"/>
</dbReference>
<dbReference type="PANTHER" id="PTHR34860">
    <property type="entry name" value="REPRESSOR-LIKE PROTEIN SSO7C3"/>
    <property type="match status" value="1"/>
</dbReference>
<dbReference type="AlphaFoldDB" id="A0A0F9U6E2"/>
<reference evidence="2" key="1">
    <citation type="journal article" date="2015" name="Nature">
        <title>Complex archaea that bridge the gap between prokaryotes and eukaryotes.</title>
        <authorList>
            <person name="Spang A."/>
            <person name="Saw J.H."/>
            <person name="Jorgensen S.L."/>
            <person name="Zaremba-Niedzwiedzka K."/>
            <person name="Martijn J."/>
            <person name="Lind A.E."/>
            <person name="van Eijk R."/>
            <person name="Schleper C."/>
            <person name="Guy L."/>
            <person name="Ettema T.J."/>
        </authorList>
    </citation>
    <scope>NUCLEOTIDE SEQUENCE</scope>
</reference>
<gene>
    <name evidence="2" type="ORF">LCGC14_0644710</name>
</gene>
<proteinExistence type="predicted"/>
<evidence type="ECO:0000259" key="1">
    <source>
        <dbReference type="PROSITE" id="PS51740"/>
    </source>
</evidence>